<dbReference type="EMBL" id="SHNO01000001">
    <property type="protein sequence ID" value="MCX2977319.1"/>
    <property type="molecule type" value="Genomic_DNA"/>
</dbReference>
<dbReference type="Proteomes" id="UP001143304">
    <property type="component" value="Unassembled WGS sequence"/>
</dbReference>
<protein>
    <submittedName>
        <fullName evidence="2">ABC transporter substrate-binding protein</fullName>
    </submittedName>
</protein>
<dbReference type="RefSeq" id="WP_279249047.1">
    <property type="nucleotide sequence ID" value="NZ_SHNO01000001.1"/>
</dbReference>
<evidence type="ECO:0000313" key="2">
    <source>
        <dbReference type="EMBL" id="MCX2977319.1"/>
    </source>
</evidence>
<dbReference type="Pfam" id="PF05494">
    <property type="entry name" value="MlaC"/>
    <property type="match status" value="1"/>
</dbReference>
<dbReference type="PANTHER" id="PTHR36573">
    <property type="entry name" value="INTERMEMBRANE PHOSPHOLIPID TRANSPORT SYSTEM BINDING PROTEIN MLAC"/>
    <property type="match status" value="1"/>
</dbReference>
<dbReference type="PANTHER" id="PTHR36573:SF1">
    <property type="entry name" value="INTERMEMBRANE PHOSPHOLIPID TRANSPORT SYSTEM BINDING PROTEIN MLAC"/>
    <property type="match status" value="1"/>
</dbReference>
<dbReference type="Gene3D" id="3.10.450.710">
    <property type="entry name" value="Tgt2/MlaC"/>
    <property type="match status" value="1"/>
</dbReference>
<feature type="signal peptide" evidence="1">
    <location>
        <begin position="1"/>
        <end position="26"/>
    </location>
</feature>
<gene>
    <name evidence="2" type="ORF">EYC82_08125</name>
</gene>
<proteinExistence type="predicted"/>
<dbReference type="InterPro" id="IPR008869">
    <property type="entry name" value="MlaC/ttg2D"/>
</dbReference>
<feature type="chain" id="PRO_5046940511" evidence="1">
    <location>
        <begin position="27"/>
        <end position="229"/>
    </location>
</feature>
<evidence type="ECO:0000313" key="3">
    <source>
        <dbReference type="Proteomes" id="UP001143304"/>
    </source>
</evidence>
<accession>A0ABT3T4X4</accession>
<sequence>MSRHFGRAHLLAIIWLFSAVAPHTYAQDSTAYDLVNTTTIDVMAVVVDAEPYVDEDPERYYSQIQVLLDPLVDFRGFARKVMGPYASSERYRSLDEAGRSQLRDQLDSFTQAMRTSLVRTYSKGLLAFGGSDIELEQPDEDTADSQRVSLRQLVYADRDTPYEIQYQMGQMKSGDWKLINVIIESVNLGEVYRDQFLASAREHEGDLSKVIDSWVVVVVDVDAETESGE</sequence>
<keyword evidence="1" id="KW-0732">Signal</keyword>
<organism evidence="2 3">
    <name type="scientific">Candidatus Marimicrobium litorale</name>
    <dbReference type="NCBI Taxonomy" id="2518991"/>
    <lineage>
        <taxon>Bacteria</taxon>
        <taxon>Pseudomonadati</taxon>
        <taxon>Pseudomonadota</taxon>
        <taxon>Gammaproteobacteria</taxon>
        <taxon>Cellvibrionales</taxon>
        <taxon>Halieaceae</taxon>
        <taxon>Marimicrobium</taxon>
    </lineage>
</organism>
<keyword evidence="3" id="KW-1185">Reference proteome</keyword>
<reference evidence="2" key="1">
    <citation type="submission" date="2019-02" db="EMBL/GenBank/DDBJ databases">
        <authorList>
            <person name="Li S.-H."/>
        </authorList>
    </citation>
    <scope>NUCLEOTIDE SEQUENCE</scope>
    <source>
        <strain evidence="2">IMCC11814</strain>
    </source>
</reference>
<evidence type="ECO:0000256" key="1">
    <source>
        <dbReference type="SAM" id="SignalP"/>
    </source>
</evidence>
<dbReference type="InterPro" id="IPR042245">
    <property type="entry name" value="Tgt2/MlaC_sf"/>
</dbReference>
<name>A0ABT3T4X4_9GAMM</name>
<comment type="caution">
    <text evidence="2">The sequence shown here is derived from an EMBL/GenBank/DDBJ whole genome shotgun (WGS) entry which is preliminary data.</text>
</comment>